<dbReference type="SUPFAM" id="SSF160443">
    <property type="entry name" value="SMR domain-like"/>
    <property type="match status" value="1"/>
</dbReference>
<dbReference type="InterPro" id="IPR013899">
    <property type="entry name" value="DUF1771"/>
</dbReference>
<name>A0AAQ3QHF0_9LILI</name>
<evidence type="ECO:0000256" key="1">
    <source>
        <dbReference type="SAM" id="MobiDB-lite"/>
    </source>
</evidence>
<dbReference type="InterPro" id="IPR056254">
    <property type="entry name" value="At5g58720/SDE5-like_UBA-like"/>
</dbReference>
<protein>
    <submittedName>
        <fullName evidence="3">SMR domain-containing protein</fullName>
    </submittedName>
</protein>
<feature type="region of interest" description="Disordered" evidence="1">
    <location>
        <begin position="129"/>
        <end position="150"/>
    </location>
</feature>
<sequence length="563" mass="62276">MKSSKNKRNRKKRKHSPAAGPDAPKTEETATGILAKGVRGEDEQQKQDLGWLAVVFSSLSIDEIDLTYREAGGDPFLAAGILGAQLDDPGDEPARGGGEVGSSKIDLDYREVGGDPLLAACILGAPLDDPGKEPSRGRGAPGLSKFFGGTQKQKQKRAVASTGIVSDVIGKAYSVRGKFNRDENNLQKGSMTKMYSVEDAEQFLCSMLGDASEIGMDVVKDVLGECMYDIEKALDILLDISVPSPDPLNEGWQTNRMPKADCSRTYPESPSNSDALNNSISSFQQTDRTVSDEFNYHLSEERKNGIQTYMGYGNRTYANILADCWIRPTSKSEPSKSNLQQEVLESLFDIPNFSASKPNCVDWKKVAGRVESFRQGMEFCSVSLSSGDTQSTVTSVETTKEDHYEMLRRAPKKHWDMMRSYYQQAAFAFSRGDRANALLLSDKGKFHHNLARMEDERASQDIFLGRNKHIKNMVTIDLHGQHIKQGIELLKLHLITFSYLPSVQYLKVITGYGSLGDSKGKMKDSVLALVQREGIKWREENAGTLVLCLDGGMQYSFVYSDSE</sequence>
<dbReference type="PANTHER" id="PTHR47676:SF1">
    <property type="entry name" value="SMR DOMAIN-CONTAINING PROTEIN"/>
    <property type="match status" value="1"/>
</dbReference>
<feature type="domain" description="DUF1771" evidence="2">
    <location>
        <begin position="403"/>
        <end position="468"/>
    </location>
</feature>
<feature type="compositionally biased region" description="Basic residues" evidence="1">
    <location>
        <begin position="1"/>
        <end position="16"/>
    </location>
</feature>
<dbReference type="Pfam" id="PF08590">
    <property type="entry name" value="DUF1771"/>
    <property type="match status" value="1"/>
</dbReference>
<dbReference type="SMART" id="SM01162">
    <property type="entry name" value="DUF1771"/>
    <property type="match status" value="1"/>
</dbReference>
<feature type="region of interest" description="Disordered" evidence="1">
    <location>
        <begin position="249"/>
        <end position="276"/>
    </location>
</feature>
<dbReference type="EMBL" id="CP136894">
    <property type="protein sequence ID" value="WOL08325.1"/>
    <property type="molecule type" value="Genomic_DNA"/>
</dbReference>
<feature type="region of interest" description="Disordered" evidence="1">
    <location>
        <begin position="1"/>
        <end position="42"/>
    </location>
</feature>
<dbReference type="PANTHER" id="PTHR47676">
    <property type="entry name" value="OS01G0225100 PROTEIN"/>
    <property type="match status" value="1"/>
</dbReference>
<evidence type="ECO:0000313" key="3">
    <source>
        <dbReference type="EMBL" id="WOL08325.1"/>
    </source>
</evidence>
<reference evidence="3 4" key="1">
    <citation type="submission" date="2023-10" db="EMBL/GenBank/DDBJ databases">
        <title>Chromosome-scale genome assembly provides insights into flower coloration mechanisms of Canna indica.</title>
        <authorList>
            <person name="Li C."/>
        </authorList>
    </citation>
    <scope>NUCLEOTIDE SEQUENCE [LARGE SCALE GENOMIC DNA]</scope>
    <source>
        <tissue evidence="3">Flower</tissue>
    </source>
</reference>
<dbReference type="Proteomes" id="UP001327560">
    <property type="component" value="Chromosome 5"/>
</dbReference>
<gene>
    <name evidence="3" type="ORF">Cni_G17078</name>
</gene>
<dbReference type="Pfam" id="PF24767">
    <property type="entry name" value="UBA_At5g58720"/>
    <property type="match status" value="1"/>
</dbReference>
<accession>A0AAQ3QHF0</accession>
<proteinExistence type="predicted"/>
<evidence type="ECO:0000259" key="2">
    <source>
        <dbReference type="SMART" id="SM01162"/>
    </source>
</evidence>
<evidence type="ECO:0000313" key="4">
    <source>
        <dbReference type="Proteomes" id="UP001327560"/>
    </source>
</evidence>
<dbReference type="Gene3D" id="3.30.1370.110">
    <property type="match status" value="1"/>
</dbReference>
<feature type="compositionally biased region" description="Polar residues" evidence="1">
    <location>
        <begin position="266"/>
        <end position="276"/>
    </location>
</feature>
<organism evidence="3 4">
    <name type="scientific">Canna indica</name>
    <name type="common">Indian-shot</name>
    <dbReference type="NCBI Taxonomy" id="4628"/>
    <lineage>
        <taxon>Eukaryota</taxon>
        <taxon>Viridiplantae</taxon>
        <taxon>Streptophyta</taxon>
        <taxon>Embryophyta</taxon>
        <taxon>Tracheophyta</taxon>
        <taxon>Spermatophyta</taxon>
        <taxon>Magnoliopsida</taxon>
        <taxon>Liliopsida</taxon>
        <taxon>Zingiberales</taxon>
        <taxon>Cannaceae</taxon>
        <taxon>Canna</taxon>
    </lineage>
</organism>
<dbReference type="InterPro" id="IPR036063">
    <property type="entry name" value="Smr_dom_sf"/>
</dbReference>
<dbReference type="InterPro" id="IPR055319">
    <property type="entry name" value="At5g58720-like"/>
</dbReference>
<dbReference type="AlphaFoldDB" id="A0AAQ3QHF0"/>
<keyword evidence="4" id="KW-1185">Reference proteome</keyword>